<protein>
    <recommendedName>
        <fullName evidence="3">Abi-like protein</fullName>
    </recommendedName>
</protein>
<dbReference type="OMA" id="DHINTVC"/>
<dbReference type="InterPro" id="IPR011664">
    <property type="entry name" value="Abi_system_AbiD/AbiF-like"/>
</dbReference>
<reference evidence="1" key="1">
    <citation type="submission" date="2021-08" db="EMBL/GenBank/DDBJ databases">
        <title>Prevotella lacticifex sp. nov., isolated from rumen of cow.</title>
        <authorList>
            <person name="Shinkai T."/>
            <person name="Ikeyama N."/>
            <person name="Kumagai M."/>
            <person name="Ohmori H."/>
            <person name="Sakamoto M."/>
            <person name="Ohkuma M."/>
            <person name="Mitsumori M."/>
        </authorList>
    </citation>
    <scope>NUCLEOTIDE SEQUENCE</scope>
    <source>
        <strain evidence="1">JCM 8259</strain>
    </source>
</reference>
<dbReference type="GeneID" id="31501993"/>
<comment type="caution">
    <text evidence="1">The sequence shown here is derived from an EMBL/GenBank/DDBJ whole genome shotgun (WGS) entry which is preliminary data.</text>
</comment>
<dbReference type="Proteomes" id="UP000887097">
    <property type="component" value="Unassembled WGS sequence"/>
</dbReference>
<evidence type="ECO:0008006" key="3">
    <source>
        <dbReference type="Google" id="ProtNLM"/>
    </source>
</evidence>
<accession>A0AA37MEU2</accession>
<dbReference type="EMBL" id="BPTT01000001">
    <property type="protein sequence ID" value="GJG31923.1"/>
    <property type="molecule type" value="Genomic_DNA"/>
</dbReference>
<dbReference type="AlphaFoldDB" id="A0AA37MEU2"/>
<gene>
    <name evidence="1" type="ORF">PRMUPPPA20_00320</name>
</gene>
<proteinExistence type="predicted"/>
<evidence type="ECO:0000313" key="1">
    <source>
        <dbReference type="EMBL" id="GJG31923.1"/>
    </source>
</evidence>
<organism evidence="1 2">
    <name type="scientific">Xylanibacter ruminicola</name>
    <name type="common">Prevotella ruminicola</name>
    <dbReference type="NCBI Taxonomy" id="839"/>
    <lineage>
        <taxon>Bacteria</taxon>
        <taxon>Pseudomonadati</taxon>
        <taxon>Bacteroidota</taxon>
        <taxon>Bacteroidia</taxon>
        <taxon>Bacteroidales</taxon>
        <taxon>Prevotellaceae</taxon>
        <taxon>Xylanibacter</taxon>
    </lineage>
</organism>
<name>A0AA37MEU2_XYLRU</name>
<dbReference type="Pfam" id="PF07751">
    <property type="entry name" value="Abi_2"/>
    <property type="match status" value="1"/>
</dbReference>
<dbReference type="RefSeq" id="WP_013065679.1">
    <property type="nucleotide sequence ID" value="NZ_BPTT01000001.1"/>
</dbReference>
<sequence length="229" mass="27082">MKYTDFENIISADRMRKYLVACNNDTRRAMTLYRHNLKLSQEMFTMISCFEVALRNRIDMEMKQHWGNDWLRDFIMPGGPFATDGRADGTRKIIKKAYDDLMRTNTYSHSKLLSKMEFGIWKYMFNNVQYRLGGRYLLKIFPNKPRTTKNNKFDNSTIFLELDYINNVRNRIAHHEPICFGCPICIDTTYVLRNYARIFTLFGWMGIDAPRLLYGLDHVGEECGKIMCV</sequence>
<evidence type="ECO:0000313" key="2">
    <source>
        <dbReference type="Proteomes" id="UP000887097"/>
    </source>
</evidence>